<sequence>MSLFLCTKRIIFSKHLSEKIQLNIGDLPFNFSQFIWSPILLSLNFMQGIEEFLNLLNFLRSPNPNENMMASNAIQELCKSPNTIYILFNCLDILQDETLRLYALAILPNCFRNTANLISQENFMVCRSKILANLQRETNNLCISSTINVICTMINVYPAPWPEITNFVFSSECQNLYTTISLLNSFISRLTPDELLQNQEFLMNITLSGINSENLDISIISVSLLYSYYDNILEKIPNNVPPFSPFQQPLLNLFMQILNSGHIRDLLEFLRPVLNGAENNFFIFPFDLSIPLIFNFIGQEANDPIMKLLIHNFLVSLLKTPDLSEFLKQENFQNMILLEKHMMDILLSENIESYDDFFEDIELGLSIVFQKMSPNDCIQFSITNGQNFLESNNISQVCFALMIFNSAVNEKMQYFSKESLNYIYSTYLNAMNSSNKVILILVGTILKNHFQNYHEQANEFLMETMNSLMKYLACVNKNFTILVDFVSQLENSDTVFEPLLNFSTHLIKTGTIIDQHDGYCLISELIKKSEEKIFQIFESLYQLLLSIIIQPLLMQDPHYLVLYCLSDLVSVAPERLLSHFPEFMNPICHALLTSKDETFLPAYFDALIFLIDHYFEEYSDLFMQPFDFMMKILNKNWEEKLNQQQIDPFKSMKICYKFLNATFSLFYLAKLSAFIQNDAFTNTLLGKISSYLSICKASNIPQEYLLKSLLCILECLDSPNEQCTIITSQCIDIFINTTDESVLSDFFPVLRSFANLGCINAETSFELMKTSLQLTTTIPNFNSDHLLASDIIVLVVNCARLVDIEQFIQFFYSFYAQRCQIEGHVSIFCINLIKNLDIEQIIPLIKSSSFTELRENIGKIIAEGPNDLATAIVNFMIALVKMVDRLQVIPFAETLLVASKNRLAAEISNKTALRESLATFISILAGQIVGDSFPFNELLPLIIEILPIRYDYSLCYDIYQFLGSTCNYIFTPEMKQVFIVKIIFLFAQPLHKLREMKVDDLILSSLIRCIHDTLQENDNDAFILQILGGNQELLSLYHNSLEYVKQKSQEVVNSMMLKM</sequence>
<gene>
    <name evidence="1" type="ORF">TRFO_07308</name>
</gene>
<accession>A0A1J4JX49</accession>
<dbReference type="Proteomes" id="UP000179807">
    <property type="component" value="Unassembled WGS sequence"/>
</dbReference>
<dbReference type="SUPFAM" id="SSF48371">
    <property type="entry name" value="ARM repeat"/>
    <property type="match status" value="2"/>
</dbReference>
<keyword evidence="2" id="KW-1185">Reference proteome</keyword>
<dbReference type="Gene3D" id="1.25.10.10">
    <property type="entry name" value="Leucine-rich Repeat Variant"/>
    <property type="match status" value="1"/>
</dbReference>
<evidence type="ECO:0000313" key="1">
    <source>
        <dbReference type="EMBL" id="OHT02108.1"/>
    </source>
</evidence>
<protein>
    <recommendedName>
        <fullName evidence="3">Exportin-1/Importin-beta-like domain-containing protein</fullName>
    </recommendedName>
</protein>
<dbReference type="EMBL" id="MLAK01000882">
    <property type="protein sequence ID" value="OHT02108.1"/>
    <property type="molecule type" value="Genomic_DNA"/>
</dbReference>
<organism evidence="1 2">
    <name type="scientific">Tritrichomonas foetus</name>
    <dbReference type="NCBI Taxonomy" id="1144522"/>
    <lineage>
        <taxon>Eukaryota</taxon>
        <taxon>Metamonada</taxon>
        <taxon>Parabasalia</taxon>
        <taxon>Tritrichomonadida</taxon>
        <taxon>Tritrichomonadidae</taxon>
        <taxon>Tritrichomonas</taxon>
    </lineage>
</organism>
<dbReference type="RefSeq" id="XP_068355244.1">
    <property type="nucleotide sequence ID" value="XM_068493598.1"/>
</dbReference>
<comment type="caution">
    <text evidence="1">The sequence shown here is derived from an EMBL/GenBank/DDBJ whole genome shotgun (WGS) entry which is preliminary data.</text>
</comment>
<dbReference type="GeneID" id="94828302"/>
<dbReference type="VEuPathDB" id="TrichDB:TRFO_07308"/>
<dbReference type="InterPro" id="IPR016024">
    <property type="entry name" value="ARM-type_fold"/>
</dbReference>
<dbReference type="InterPro" id="IPR011989">
    <property type="entry name" value="ARM-like"/>
</dbReference>
<dbReference type="AlphaFoldDB" id="A0A1J4JX49"/>
<reference evidence="1" key="1">
    <citation type="submission" date="2016-10" db="EMBL/GenBank/DDBJ databases">
        <authorList>
            <person name="Benchimol M."/>
            <person name="Almeida L.G."/>
            <person name="Vasconcelos A.T."/>
            <person name="Perreira-Neves A."/>
            <person name="Rosa I.A."/>
            <person name="Tasca T."/>
            <person name="Bogo M.R."/>
            <person name="de Souza W."/>
        </authorList>
    </citation>
    <scope>NUCLEOTIDE SEQUENCE [LARGE SCALE GENOMIC DNA]</scope>
    <source>
        <strain evidence="1">K</strain>
    </source>
</reference>
<evidence type="ECO:0000313" key="2">
    <source>
        <dbReference type="Proteomes" id="UP000179807"/>
    </source>
</evidence>
<name>A0A1J4JX49_9EUKA</name>
<proteinExistence type="predicted"/>
<evidence type="ECO:0008006" key="3">
    <source>
        <dbReference type="Google" id="ProtNLM"/>
    </source>
</evidence>